<accession>A0ACB8H054</accession>
<dbReference type="EMBL" id="JAFIQS020000006">
    <property type="protein sequence ID" value="KAH9480634.1"/>
    <property type="molecule type" value="Genomic_DNA"/>
</dbReference>
<sequence>MTIPLNTPDLLSLASVSEKSEQWAAQDSIDVRNPVVESSEFAYRATDLVHINDDGVKNAAKYIRQKLLVEKYTPRTWRTHALHICPSEPYNPEDPLNKSVLDWIFLISSLNFSFWSEKEGRPDRYGVEWRAGWDSVETKIWTGYWSLVAALNRALEEDIPITDPHFYSSETLCPDSLIEHVFRKAPQSTESIPLLKERIAVMRECAPGIARVLIILRKGYGGSFKGFLDDFQRQHDGQGTSLDLATMVANTFPSFRDEVYYEGTKVCLWKRAQILVAETWAAFYPPSPAEPHPLFPGSQGPQISRLTMFADYRVPQILHHLCILTYPASLLRKLHAHTPLAPGSREEISLRASSIIAVERVREEILRLIKHEEGGDSDTVSRAGVVSSVVIDFYLWDLAKKVESGEQKIENIDTAEMVPIHRTRSIWY</sequence>
<comment type="caution">
    <text evidence="1">The sequence shown here is derived from an EMBL/GenBank/DDBJ whole genome shotgun (WGS) entry which is preliminary data.</text>
</comment>
<proteinExistence type="predicted"/>
<evidence type="ECO:0000313" key="1">
    <source>
        <dbReference type="EMBL" id="KAH9480634.1"/>
    </source>
</evidence>
<gene>
    <name evidence="1" type="ORF">JR316_0007234</name>
</gene>
<evidence type="ECO:0000313" key="2">
    <source>
        <dbReference type="Proteomes" id="UP000664032"/>
    </source>
</evidence>
<keyword evidence="2" id="KW-1185">Reference proteome</keyword>
<organism evidence="1 2">
    <name type="scientific">Psilocybe cubensis</name>
    <name type="common">Psychedelic mushroom</name>
    <name type="synonym">Stropharia cubensis</name>
    <dbReference type="NCBI Taxonomy" id="181762"/>
    <lineage>
        <taxon>Eukaryota</taxon>
        <taxon>Fungi</taxon>
        <taxon>Dikarya</taxon>
        <taxon>Basidiomycota</taxon>
        <taxon>Agaricomycotina</taxon>
        <taxon>Agaricomycetes</taxon>
        <taxon>Agaricomycetidae</taxon>
        <taxon>Agaricales</taxon>
        <taxon>Agaricineae</taxon>
        <taxon>Strophariaceae</taxon>
        <taxon>Psilocybe</taxon>
    </lineage>
</organism>
<protein>
    <submittedName>
        <fullName evidence="1">Queuosine salvage protein</fullName>
    </submittedName>
</protein>
<name>A0ACB8H054_PSICU</name>
<reference evidence="1" key="1">
    <citation type="submission" date="2021-10" db="EMBL/GenBank/DDBJ databases">
        <title>Psilocybe cubensis genome.</title>
        <authorList>
            <person name="Mckernan K.J."/>
            <person name="Crawford S."/>
            <person name="Trippe A."/>
            <person name="Kane L.T."/>
            <person name="Mclaughlin S."/>
        </authorList>
    </citation>
    <scope>NUCLEOTIDE SEQUENCE</scope>
    <source>
        <strain evidence="1">MGC-MH-2018</strain>
    </source>
</reference>
<dbReference type="Proteomes" id="UP000664032">
    <property type="component" value="Unassembled WGS sequence"/>
</dbReference>